<evidence type="ECO:0000256" key="1">
    <source>
        <dbReference type="SAM" id="MobiDB-lite"/>
    </source>
</evidence>
<organism evidence="3 4">
    <name type="scientific">Portunus trituberculatus</name>
    <name type="common">Swimming crab</name>
    <name type="synonym">Neptunus trituberculatus</name>
    <dbReference type="NCBI Taxonomy" id="210409"/>
    <lineage>
        <taxon>Eukaryota</taxon>
        <taxon>Metazoa</taxon>
        <taxon>Ecdysozoa</taxon>
        <taxon>Arthropoda</taxon>
        <taxon>Crustacea</taxon>
        <taxon>Multicrustacea</taxon>
        <taxon>Malacostraca</taxon>
        <taxon>Eumalacostraca</taxon>
        <taxon>Eucarida</taxon>
        <taxon>Decapoda</taxon>
        <taxon>Pleocyemata</taxon>
        <taxon>Brachyura</taxon>
        <taxon>Eubrachyura</taxon>
        <taxon>Portunoidea</taxon>
        <taxon>Portunidae</taxon>
        <taxon>Portuninae</taxon>
        <taxon>Portunus</taxon>
    </lineage>
</organism>
<feature type="chain" id="PRO_5022859200" evidence="2">
    <location>
        <begin position="20"/>
        <end position="248"/>
    </location>
</feature>
<accession>A0A5B7IBJ5</accession>
<gene>
    <name evidence="3" type="ORF">E2C01_072518</name>
</gene>
<evidence type="ECO:0000313" key="3">
    <source>
        <dbReference type="EMBL" id="MPC78044.1"/>
    </source>
</evidence>
<name>A0A5B7IBJ5_PORTR</name>
<sequence length="248" mass="24900">MRHSLFLIAGVDVVSVTLAECSLHACVGVGVGVGGGVGRGVGGQVSAEGRCGGGRRLLHAARRLWHTHAHARVTESLPGAGRVSRCHTHKHTHTGHNTGTGSRRGAGVHVILNTGRCMCLHVHASVAARGAGVGGGGGLGSVVCRAAAHLIYGRAPPSAARRTITRSAPSLAVPRGAHAAPSTATTVPGGRQTGGSTAAPRATAPLVTAAAQRQHGRIPLLPAAPSPHRAPPQRPQFPAAPTDVTIAP</sequence>
<feature type="signal peptide" evidence="2">
    <location>
        <begin position="1"/>
        <end position="19"/>
    </location>
</feature>
<protein>
    <submittedName>
        <fullName evidence="3">Uncharacterized protein</fullName>
    </submittedName>
</protein>
<reference evidence="3 4" key="1">
    <citation type="submission" date="2019-05" db="EMBL/GenBank/DDBJ databases">
        <title>Another draft genome of Portunus trituberculatus and its Hox gene families provides insights of decapod evolution.</title>
        <authorList>
            <person name="Jeong J.-H."/>
            <person name="Song I."/>
            <person name="Kim S."/>
            <person name="Choi T."/>
            <person name="Kim D."/>
            <person name="Ryu S."/>
            <person name="Kim W."/>
        </authorList>
    </citation>
    <scope>NUCLEOTIDE SEQUENCE [LARGE SCALE GENOMIC DNA]</scope>
    <source>
        <tissue evidence="3">Muscle</tissue>
    </source>
</reference>
<evidence type="ECO:0000313" key="4">
    <source>
        <dbReference type="Proteomes" id="UP000324222"/>
    </source>
</evidence>
<feature type="region of interest" description="Disordered" evidence="1">
    <location>
        <begin position="222"/>
        <end position="248"/>
    </location>
</feature>
<feature type="region of interest" description="Disordered" evidence="1">
    <location>
        <begin position="168"/>
        <end position="201"/>
    </location>
</feature>
<feature type="compositionally biased region" description="Pro residues" evidence="1">
    <location>
        <begin position="222"/>
        <end position="235"/>
    </location>
</feature>
<evidence type="ECO:0000256" key="2">
    <source>
        <dbReference type="SAM" id="SignalP"/>
    </source>
</evidence>
<dbReference type="Proteomes" id="UP000324222">
    <property type="component" value="Unassembled WGS sequence"/>
</dbReference>
<dbReference type="AlphaFoldDB" id="A0A5B7IBJ5"/>
<dbReference type="EMBL" id="VSRR010047452">
    <property type="protein sequence ID" value="MPC78044.1"/>
    <property type="molecule type" value="Genomic_DNA"/>
</dbReference>
<keyword evidence="4" id="KW-1185">Reference proteome</keyword>
<comment type="caution">
    <text evidence="3">The sequence shown here is derived from an EMBL/GenBank/DDBJ whole genome shotgun (WGS) entry which is preliminary data.</text>
</comment>
<proteinExistence type="predicted"/>
<keyword evidence="2" id="KW-0732">Signal</keyword>